<dbReference type="GO" id="GO:0004843">
    <property type="term" value="F:cysteine-type deubiquitinase activity"/>
    <property type="evidence" value="ECO:0007669"/>
    <property type="project" value="UniProtKB-EC"/>
</dbReference>
<feature type="region of interest" description="Disordered" evidence="14">
    <location>
        <begin position="69"/>
        <end position="105"/>
    </location>
</feature>
<dbReference type="GO" id="GO:0016579">
    <property type="term" value="P:protein deubiquitination"/>
    <property type="evidence" value="ECO:0007669"/>
    <property type="project" value="InterPro"/>
</dbReference>
<dbReference type="PANTHER" id="PTHR24006:SF758">
    <property type="entry name" value="UBIQUITIN CARBOXYL-TERMINAL HYDROLASE 36"/>
    <property type="match status" value="1"/>
</dbReference>
<evidence type="ECO:0000313" key="17">
    <source>
        <dbReference type="Proteomes" id="UP001367676"/>
    </source>
</evidence>
<evidence type="ECO:0000256" key="6">
    <source>
        <dbReference type="ARBA" id="ARBA00022786"/>
    </source>
</evidence>
<feature type="region of interest" description="Disordered" evidence="14">
    <location>
        <begin position="851"/>
        <end position="871"/>
    </location>
</feature>
<feature type="compositionally biased region" description="Polar residues" evidence="14">
    <location>
        <begin position="92"/>
        <end position="105"/>
    </location>
</feature>
<comment type="caution">
    <text evidence="16">The sequence shown here is derived from an EMBL/GenBank/DDBJ whole genome shotgun (WGS) entry which is preliminary data.</text>
</comment>
<dbReference type="PROSITE" id="PS00973">
    <property type="entry name" value="USP_2"/>
    <property type="match status" value="1"/>
</dbReference>
<dbReference type="EMBL" id="JBBCAQ010000037">
    <property type="protein sequence ID" value="KAK7574078.1"/>
    <property type="molecule type" value="Genomic_DNA"/>
</dbReference>
<feature type="compositionally biased region" description="Low complexity" evidence="14">
    <location>
        <begin position="1008"/>
        <end position="1017"/>
    </location>
</feature>
<comment type="subcellular location">
    <subcellularLocation>
        <location evidence="2">Nucleus</location>
        <location evidence="2">Nucleolus</location>
    </subcellularLocation>
</comment>
<reference evidence="16 17" key="1">
    <citation type="submission" date="2024-03" db="EMBL/GenBank/DDBJ databases">
        <title>Adaptation during the transition from Ophiocordyceps entomopathogen to insect associate is accompanied by gene loss and intensified selection.</title>
        <authorList>
            <person name="Ward C.M."/>
            <person name="Onetto C.A."/>
            <person name="Borneman A.R."/>
        </authorList>
    </citation>
    <scope>NUCLEOTIDE SEQUENCE [LARGE SCALE GENOMIC DNA]</scope>
    <source>
        <strain evidence="16">AWRI1</strain>
        <tissue evidence="16">Single Adult Female</tissue>
    </source>
</reference>
<evidence type="ECO:0000256" key="4">
    <source>
        <dbReference type="ARBA" id="ARBA00012759"/>
    </source>
</evidence>
<feature type="domain" description="USP" evidence="15">
    <location>
        <begin position="133"/>
        <end position="453"/>
    </location>
</feature>
<evidence type="ECO:0000259" key="15">
    <source>
        <dbReference type="PROSITE" id="PS50235"/>
    </source>
</evidence>
<feature type="compositionally biased region" description="Polar residues" evidence="14">
    <location>
        <begin position="593"/>
        <end position="620"/>
    </location>
</feature>
<feature type="compositionally biased region" description="Polar residues" evidence="14">
    <location>
        <begin position="950"/>
        <end position="967"/>
    </location>
</feature>
<sequence>MHSLDGNLITAALQRSLVPNGKKKTNNFDDHIIASARRVLSTKIEYVHCPQYSATKFLEKLKSKYTVLKSNKERSRKAKKRKRNKQRQSENSANQMKNTELSGQDQTLPEPKVILFSPDDVQLGWRGNLPVGSGFVNLGTTCYINSTLQALFHVPSFVNWLMEDRKHHAACEKMNGMLHTECLVCAMSKTLQTSHRLSGGSYRPRQIIEKVKSICKHLSPFRQEDAHEFLRYLMEAMEKSYIAILGIQAKKLDSFSKETTPLSQIFGGYIRTEVTCLECSHVSTTFQHFQDLILDIRQASTSTVFDALENYFSKERLDGDEAYHCEHCKKKVSAYKKFSVEKAPNALCIQLKRFNISSFYGGSKLSKLINIPQTIDLSKFKHKKGTPNGVSLKYRLVSMVFHHGPSAYSGHYTALGCTSGGSYYYFNDDQVYATHLGQYTNNPNAYIMFYEREKPVTSENSLSLKIVSTHSISPSSLSNGCANGSGPQRTNGFFKRENSFSSSNNYYTSRPSWELNNNHTNNNNGDSKVPLKSVNIVSSSTATTSSNGAKSSSTSLVPYMNSGSESDDSDCELLMPKRSSTTDSNNNSRATNELHSTPSSLAKKNSTLTSLLATSPKSNDSSAAGASGSSAYRLSPSLNSSSSSSSCSSSSVPLKNGASRSDEQNEDAKSSPQSTNEAKPPEKRGFIPFNIFNRCKLKENVQSKDASSDSNKVGSGSSGCSNGNVNNDTGPEEPKSKSVAETLVGFATSYLPGSSKKESGVEEKAKVNGANGQETTSMSNGDASHAERVRANGLANGVDRTSTTTTNSGVGKVATNGWIVTDIDDACSGGAEKNGSPSKLMRGEWIVTEKSGHRTVSSPTKSNEIRENGKKCNSNGNDCKIESSRNEYNNLMNSFSHSSQNGYGGKVMTWNGDLSHINREAEQERKEALKRSHEYDDEQDRGKVKKMKQYNRNENHSNSQSPRKNPIQQHHNHFNHMNQKRAWAFQQNNHHYTRRFNGHNHADFYRSNNNNNNNNNNNHHHHYGYRHASHVNQQRYRR</sequence>
<dbReference type="Gene3D" id="3.90.70.10">
    <property type="entry name" value="Cysteine proteinases"/>
    <property type="match status" value="1"/>
</dbReference>
<dbReference type="GO" id="GO:0005829">
    <property type="term" value="C:cytosol"/>
    <property type="evidence" value="ECO:0007669"/>
    <property type="project" value="TreeGrafter"/>
</dbReference>
<dbReference type="GO" id="GO:0006508">
    <property type="term" value="P:proteolysis"/>
    <property type="evidence" value="ECO:0007669"/>
    <property type="project" value="UniProtKB-KW"/>
</dbReference>
<dbReference type="GO" id="GO:0005730">
    <property type="term" value="C:nucleolus"/>
    <property type="evidence" value="ECO:0007669"/>
    <property type="project" value="UniProtKB-SubCell"/>
</dbReference>
<evidence type="ECO:0000256" key="11">
    <source>
        <dbReference type="ARBA" id="ARBA00042154"/>
    </source>
</evidence>
<proteinExistence type="inferred from homology"/>
<feature type="region of interest" description="Disordered" evidence="14">
    <location>
        <begin position="921"/>
        <end position="970"/>
    </location>
</feature>
<evidence type="ECO:0000256" key="13">
    <source>
        <dbReference type="ARBA" id="ARBA00043009"/>
    </source>
</evidence>
<feature type="compositionally biased region" description="Low complexity" evidence="14">
    <location>
        <begin position="708"/>
        <end position="727"/>
    </location>
</feature>
<feature type="compositionally biased region" description="Low complexity" evidence="14">
    <location>
        <begin position="579"/>
        <end position="591"/>
    </location>
</feature>
<feature type="region of interest" description="Disordered" evidence="14">
    <location>
        <begin position="994"/>
        <end position="1038"/>
    </location>
</feature>
<feature type="region of interest" description="Disordered" evidence="14">
    <location>
        <begin position="541"/>
        <end position="686"/>
    </location>
</feature>
<comment type="similarity">
    <text evidence="3">Belongs to the peptidase C19 family.</text>
</comment>
<evidence type="ECO:0000256" key="9">
    <source>
        <dbReference type="ARBA" id="ARBA00039432"/>
    </source>
</evidence>
<gene>
    <name evidence="16" type="ORF">V9T40_011269</name>
</gene>
<dbReference type="Pfam" id="PF00443">
    <property type="entry name" value="UCH"/>
    <property type="match status" value="1"/>
</dbReference>
<dbReference type="InterPro" id="IPR038765">
    <property type="entry name" value="Papain-like_cys_pep_sf"/>
</dbReference>
<evidence type="ECO:0000256" key="14">
    <source>
        <dbReference type="SAM" id="MobiDB-lite"/>
    </source>
</evidence>
<name>A0AAN9XZB7_9HEMI</name>
<dbReference type="InterPro" id="IPR001394">
    <property type="entry name" value="Peptidase_C19_UCH"/>
</dbReference>
<comment type="catalytic activity">
    <reaction evidence="1">
        <text>Thiol-dependent hydrolysis of ester, thioester, amide, peptide and isopeptide bonds formed by the C-terminal Gly of ubiquitin (a 76-residue protein attached to proteins as an intracellular targeting signal).</text>
        <dbReference type="EC" id="3.4.19.12"/>
    </reaction>
</comment>
<dbReference type="PROSITE" id="PS50235">
    <property type="entry name" value="USP_3"/>
    <property type="match status" value="1"/>
</dbReference>
<dbReference type="InterPro" id="IPR050164">
    <property type="entry name" value="Peptidase_C19"/>
</dbReference>
<dbReference type="GO" id="GO:0042981">
    <property type="term" value="P:regulation of apoptotic process"/>
    <property type="evidence" value="ECO:0007669"/>
    <property type="project" value="TreeGrafter"/>
</dbReference>
<organism evidence="16 17">
    <name type="scientific">Parthenolecanium corni</name>
    <dbReference type="NCBI Taxonomy" id="536013"/>
    <lineage>
        <taxon>Eukaryota</taxon>
        <taxon>Metazoa</taxon>
        <taxon>Ecdysozoa</taxon>
        <taxon>Arthropoda</taxon>
        <taxon>Hexapoda</taxon>
        <taxon>Insecta</taxon>
        <taxon>Pterygota</taxon>
        <taxon>Neoptera</taxon>
        <taxon>Paraneoptera</taxon>
        <taxon>Hemiptera</taxon>
        <taxon>Sternorrhyncha</taxon>
        <taxon>Coccoidea</taxon>
        <taxon>Coccidae</taxon>
        <taxon>Parthenolecanium</taxon>
    </lineage>
</organism>
<feature type="region of interest" description="Disordered" evidence="14">
    <location>
        <begin position="472"/>
        <end position="495"/>
    </location>
</feature>
<feature type="compositionally biased region" description="Polar residues" evidence="14">
    <location>
        <begin position="472"/>
        <end position="491"/>
    </location>
</feature>
<dbReference type="InterPro" id="IPR028889">
    <property type="entry name" value="USP"/>
</dbReference>
<dbReference type="InterPro" id="IPR018200">
    <property type="entry name" value="USP_CS"/>
</dbReference>
<evidence type="ECO:0000313" key="16">
    <source>
        <dbReference type="EMBL" id="KAK7574078.1"/>
    </source>
</evidence>
<feature type="region of interest" description="Disordered" evidence="14">
    <location>
        <begin position="750"/>
        <end position="784"/>
    </location>
</feature>
<feature type="compositionally biased region" description="Basic residues" evidence="14">
    <location>
        <begin position="74"/>
        <end position="86"/>
    </location>
</feature>
<accession>A0AAN9XZB7</accession>
<dbReference type="SUPFAM" id="SSF54001">
    <property type="entry name" value="Cysteine proteinases"/>
    <property type="match status" value="1"/>
</dbReference>
<feature type="compositionally biased region" description="Basic and acidic residues" evidence="14">
    <location>
        <begin position="660"/>
        <end position="669"/>
    </location>
</feature>
<feature type="compositionally biased region" description="Basic residues" evidence="14">
    <location>
        <begin position="1018"/>
        <end position="1038"/>
    </location>
</feature>
<feature type="region of interest" description="Disordered" evidence="14">
    <location>
        <begin position="700"/>
        <end position="737"/>
    </location>
</feature>
<dbReference type="Proteomes" id="UP001367676">
    <property type="component" value="Unassembled WGS sequence"/>
</dbReference>
<evidence type="ECO:0000256" key="3">
    <source>
        <dbReference type="ARBA" id="ARBA00009085"/>
    </source>
</evidence>
<evidence type="ECO:0000256" key="1">
    <source>
        <dbReference type="ARBA" id="ARBA00000707"/>
    </source>
</evidence>
<keyword evidence="6" id="KW-0833">Ubl conjugation pathway</keyword>
<keyword evidence="17" id="KW-1185">Reference proteome</keyword>
<evidence type="ECO:0000256" key="7">
    <source>
        <dbReference type="ARBA" id="ARBA00022801"/>
    </source>
</evidence>
<feature type="compositionally biased region" description="Low complexity" evidence="14">
    <location>
        <begin position="541"/>
        <end position="555"/>
    </location>
</feature>
<evidence type="ECO:0000256" key="5">
    <source>
        <dbReference type="ARBA" id="ARBA00022670"/>
    </source>
</evidence>
<evidence type="ECO:0000256" key="12">
    <source>
        <dbReference type="ARBA" id="ARBA00042420"/>
    </source>
</evidence>
<feature type="compositionally biased region" description="Basic and acidic residues" evidence="14">
    <location>
        <begin position="921"/>
        <end position="934"/>
    </location>
</feature>
<evidence type="ECO:0000256" key="10">
    <source>
        <dbReference type="ARBA" id="ARBA00041300"/>
    </source>
</evidence>
<evidence type="ECO:0000256" key="2">
    <source>
        <dbReference type="ARBA" id="ARBA00004604"/>
    </source>
</evidence>
<feature type="compositionally biased region" description="Polar residues" evidence="14">
    <location>
        <begin position="770"/>
        <end position="782"/>
    </location>
</feature>
<protein>
    <recommendedName>
        <fullName evidence="9">Ubiquitin carboxyl-terminal hydrolase 36</fullName>
        <ecNumber evidence="4">3.4.19.12</ecNumber>
    </recommendedName>
    <alternativeName>
        <fullName evidence="12">Deubiquitinating enzyme 36</fullName>
    </alternativeName>
    <alternativeName>
        <fullName evidence="11">Protein scrawny</fullName>
    </alternativeName>
    <alternativeName>
        <fullName evidence="10">Ubiquitin thioesterase 36</fullName>
    </alternativeName>
    <alternativeName>
        <fullName evidence="13">Ubiquitin-specific-processing protease 36</fullName>
    </alternativeName>
</protein>
<keyword evidence="7" id="KW-0378">Hydrolase</keyword>
<keyword evidence="8" id="KW-0788">Thiol protease</keyword>
<dbReference type="AlphaFoldDB" id="A0AAN9XZB7"/>
<feature type="compositionally biased region" description="Basic and acidic residues" evidence="14">
    <location>
        <begin position="755"/>
        <end position="766"/>
    </location>
</feature>
<feature type="compositionally biased region" description="Low complexity" evidence="14">
    <location>
        <begin position="621"/>
        <end position="651"/>
    </location>
</feature>
<dbReference type="EC" id="3.4.19.12" evidence="4"/>
<keyword evidence="5" id="KW-0645">Protease</keyword>
<evidence type="ECO:0000256" key="8">
    <source>
        <dbReference type="ARBA" id="ARBA00022807"/>
    </source>
</evidence>
<dbReference type="PANTHER" id="PTHR24006">
    <property type="entry name" value="UBIQUITIN CARBOXYL-TERMINAL HYDROLASE"/>
    <property type="match status" value="1"/>
</dbReference>